<dbReference type="OrthoDB" id="2155246at2759"/>
<dbReference type="SMART" id="SM00506">
    <property type="entry name" value="A1pp"/>
    <property type="match status" value="1"/>
</dbReference>
<dbReference type="PANTHER" id="PTHR12521:SF0">
    <property type="entry name" value="ADP-RIBOSE GLYCOHYDROLASE OARD1"/>
    <property type="match status" value="1"/>
</dbReference>
<dbReference type="AlphaFoldDB" id="A0A7H9B077"/>
<dbReference type="GO" id="GO:0140291">
    <property type="term" value="P:peptidyl-glutamate ADP-deribosylation"/>
    <property type="evidence" value="ECO:0007669"/>
    <property type="project" value="TreeGrafter"/>
</dbReference>
<evidence type="ECO:0000313" key="6">
    <source>
        <dbReference type="EMBL" id="QLG71867.1"/>
    </source>
</evidence>
<dbReference type="InterPro" id="IPR043472">
    <property type="entry name" value="Macro_dom-like"/>
</dbReference>
<evidence type="ECO:0000256" key="3">
    <source>
        <dbReference type="ARBA" id="ARBA00019744"/>
    </source>
</evidence>
<evidence type="ECO:0000256" key="1">
    <source>
        <dbReference type="ARBA" id="ARBA00006575"/>
    </source>
</evidence>
<dbReference type="SUPFAM" id="SSF52949">
    <property type="entry name" value="Macro domain-like"/>
    <property type="match status" value="1"/>
</dbReference>
<feature type="domain" description="Macro" evidence="5">
    <location>
        <begin position="1"/>
        <end position="181"/>
    </location>
</feature>
<dbReference type="KEGG" id="zmk:HG535_0C02170"/>
<dbReference type="Proteomes" id="UP000509704">
    <property type="component" value="Chromosome 3"/>
</dbReference>
<evidence type="ECO:0000313" key="7">
    <source>
        <dbReference type="Proteomes" id="UP000509704"/>
    </source>
</evidence>
<gene>
    <name evidence="6" type="ORF">HG535_0C02170</name>
</gene>
<sequence>MSNVSHIKGNVLNSSNLQRIVIHSCNCRGSWGGGIAYQLAQRYPKAEQVYRNICEKYNDRLLGKCLLIPSFESENLIICCLFTSTYGGSVHDQQSSILENTLLALDRLRNIIYRKPNFLEDNVDKKLDILMRNLDENLSNYNLEMPKINSGIFGVPWEKTEQLLGEYSTGEHPLHFDVFSL</sequence>
<dbReference type="EC" id="3.1.3.84" evidence="2"/>
<dbReference type="Gene3D" id="3.40.220.10">
    <property type="entry name" value="Leucine Aminopeptidase, subunit E, domain 1"/>
    <property type="match status" value="1"/>
</dbReference>
<dbReference type="InterPro" id="IPR050892">
    <property type="entry name" value="ADP-ribose_metab_enzymes"/>
</dbReference>
<evidence type="ECO:0000259" key="5">
    <source>
        <dbReference type="PROSITE" id="PS51154"/>
    </source>
</evidence>
<dbReference type="InterPro" id="IPR002589">
    <property type="entry name" value="Macro_dom"/>
</dbReference>
<reference evidence="6 7" key="1">
    <citation type="submission" date="2020-07" db="EMBL/GenBank/DDBJ databases">
        <title>The yeast mating-type switching endonuclease HO is a domesticated member of an unorthodox homing genetic element family.</title>
        <authorList>
            <person name="Coughlan A.Y."/>
            <person name="Lombardi L."/>
            <person name="Braun-Galleani S."/>
            <person name="Martos A.R."/>
            <person name="Galeote V."/>
            <person name="Bigey F."/>
            <person name="Dequin S."/>
            <person name="Byrne K.P."/>
            <person name="Wolfe K.H."/>
        </authorList>
    </citation>
    <scope>NUCLEOTIDE SEQUENCE [LARGE SCALE GENOMIC DNA]</scope>
    <source>
        <strain evidence="6 7">NRRL Y-6702</strain>
    </source>
</reference>
<dbReference type="EMBL" id="CP058606">
    <property type="protein sequence ID" value="QLG71867.1"/>
    <property type="molecule type" value="Genomic_DNA"/>
</dbReference>
<dbReference type="PROSITE" id="PS51154">
    <property type="entry name" value="MACRO"/>
    <property type="match status" value="1"/>
</dbReference>
<comment type="similarity">
    <text evidence="1">Belongs to the POA1 family.</text>
</comment>
<evidence type="ECO:0000256" key="2">
    <source>
        <dbReference type="ARBA" id="ARBA00012983"/>
    </source>
</evidence>
<accession>A0A7H9B077</accession>
<evidence type="ECO:0000256" key="4">
    <source>
        <dbReference type="ARBA" id="ARBA00034427"/>
    </source>
</evidence>
<comment type="catalytic activity">
    <reaction evidence="4">
        <text>ADP-alpha-D-ribose 1''-phosphate + H2O = ADP-D-ribose + phosphate</text>
        <dbReference type="Rhea" id="RHEA:25029"/>
        <dbReference type="ChEBI" id="CHEBI:15377"/>
        <dbReference type="ChEBI" id="CHEBI:43474"/>
        <dbReference type="ChEBI" id="CHEBI:57967"/>
        <dbReference type="ChEBI" id="CHEBI:58753"/>
        <dbReference type="EC" id="3.1.3.84"/>
    </reaction>
</comment>
<dbReference type="RefSeq" id="XP_037143595.1">
    <property type="nucleotide sequence ID" value="XM_037287700.1"/>
</dbReference>
<proteinExistence type="inferred from homology"/>
<dbReference type="Pfam" id="PF01661">
    <property type="entry name" value="Macro"/>
    <property type="match status" value="1"/>
</dbReference>
<dbReference type="GeneID" id="59235564"/>
<protein>
    <recommendedName>
        <fullName evidence="3">ADP-ribose 1''-phosphate phosphatase</fullName>
        <ecNumber evidence="2">3.1.3.84</ecNumber>
    </recommendedName>
</protein>
<keyword evidence="7" id="KW-1185">Reference proteome</keyword>
<organism evidence="6 7">
    <name type="scientific">Zygotorulaspora mrakii</name>
    <name type="common">Zygosaccharomyces mrakii</name>
    <dbReference type="NCBI Taxonomy" id="42260"/>
    <lineage>
        <taxon>Eukaryota</taxon>
        <taxon>Fungi</taxon>
        <taxon>Dikarya</taxon>
        <taxon>Ascomycota</taxon>
        <taxon>Saccharomycotina</taxon>
        <taxon>Saccharomycetes</taxon>
        <taxon>Saccharomycetales</taxon>
        <taxon>Saccharomycetaceae</taxon>
        <taxon>Zygotorulaspora</taxon>
    </lineage>
</organism>
<name>A0A7H9B077_ZYGMR</name>
<dbReference type="PANTHER" id="PTHR12521">
    <property type="entry name" value="PROTEIN C6ORF130"/>
    <property type="match status" value="1"/>
</dbReference>